<dbReference type="PANTHER" id="PTHR37422">
    <property type="entry name" value="TEICHURONIC ACID BIOSYNTHESIS PROTEIN TUAE"/>
    <property type="match status" value="1"/>
</dbReference>
<dbReference type="InterPro" id="IPR051533">
    <property type="entry name" value="WaaL-like"/>
</dbReference>
<evidence type="ECO:0000256" key="2">
    <source>
        <dbReference type="ARBA" id="ARBA00022692"/>
    </source>
</evidence>
<evidence type="ECO:0000256" key="4">
    <source>
        <dbReference type="ARBA" id="ARBA00023136"/>
    </source>
</evidence>
<feature type="transmembrane region" description="Helical" evidence="5">
    <location>
        <begin position="231"/>
        <end position="248"/>
    </location>
</feature>
<comment type="subcellular location">
    <subcellularLocation>
        <location evidence="1">Membrane</location>
        <topology evidence="1">Multi-pass membrane protein</topology>
    </subcellularLocation>
</comment>
<dbReference type="Pfam" id="PF04932">
    <property type="entry name" value="Wzy_C"/>
    <property type="match status" value="1"/>
</dbReference>
<dbReference type="EMBL" id="CP021425">
    <property type="protein sequence ID" value="ARU55221.1"/>
    <property type="molecule type" value="Genomic_DNA"/>
</dbReference>
<feature type="transmembrane region" description="Helical" evidence="5">
    <location>
        <begin position="79"/>
        <end position="99"/>
    </location>
</feature>
<keyword evidence="4 5" id="KW-0472">Membrane</keyword>
<evidence type="ECO:0000313" key="7">
    <source>
        <dbReference type="EMBL" id="ARU55221.1"/>
    </source>
</evidence>
<dbReference type="RefSeq" id="WP_087460348.1">
    <property type="nucleotide sequence ID" value="NZ_CP021425.1"/>
</dbReference>
<dbReference type="KEGG" id="ome:OLMES_1136"/>
<feature type="transmembrane region" description="Helical" evidence="5">
    <location>
        <begin position="164"/>
        <end position="187"/>
    </location>
</feature>
<feature type="transmembrane region" description="Helical" evidence="5">
    <location>
        <begin position="359"/>
        <end position="383"/>
    </location>
</feature>
<keyword evidence="8" id="KW-1185">Reference proteome</keyword>
<accession>A0A1Y0I479</accession>
<feature type="transmembrane region" description="Helical" evidence="5">
    <location>
        <begin position="207"/>
        <end position="224"/>
    </location>
</feature>
<keyword evidence="3 5" id="KW-1133">Transmembrane helix</keyword>
<dbReference type="AlphaFoldDB" id="A0A1Y0I479"/>
<dbReference type="GO" id="GO:0016020">
    <property type="term" value="C:membrane"/>
    <property type="evidence" value="ECO:0007669"/>
    <property type="project" value="UniProtKB-SubCell"/>
</dbReference>
<feature type="transmembrane region" description="Helical" evidence="5">
    <location>
        <begin position="428"/>
        <end position="446"/>
    </location>
</feature>
<keyword evidence="2 5" id="KW-0812">Transmembrane</keyword>
<evidence type="ECO:0000259" key="6">
    <source>
        <dbReference type="Pfam" id="PF04932"/>
    </source>
</evidence>
<organism evidence="7 8">
    <name type="scientific">Oleiphilus messinensis</name>
    <dbReference type="NCBI Taxonomy" id="141451"/>
    <lineage>
        <taxon>Bacteria</taxon>
        <taxon>Pseudomonadati</taxon>
        <taxon>Pseudomonadota</taxon>
        <taxon>Gammaproteobacteria</taxon>
        <taxon>Oceanospirillales</taxon>
        <taxon>Oleiphilaceae</taxon>
        <taxon>Oleiphilus</taxon>
    </lineage>
</organism>
<evidence type="ECO:0000256" key="3">
    <source>
        <dbReference type="ARBA" id="ARBA00022989"/>
    </source>
</evidence>
<evidence type="ECO:0000313" key="8">
    <source>
        <dbReference type="Proteomes" id="UP000196027"/>
    </source>
</evidence>
<feature type="transmembrane region" description="Helical" evidence="5">
    <location>
        <begin position="275"/>
        <end position="294"/>
    </location>
</feature>
<proteinExistence type="predicted"/>
<sequence length="479" mass="51821">MTGNIKLQQVSLAGFASIVLGGIMSTLPNPLFGIAIPVLVPIAIAVFRNPVWVCLGFIIFSFFRIHEAIPVLMPFKIPQLLALASFAVLGWHIFIANTISLYWSKLLTLFSLFFLLICLGAVFATDRGAAIGAITGTFSKIAIMVCAIAWLIRTPKDFHRCSMLIILAGCVIGSIAITNKLNGIGLVEGTRVTIGRNIGSMIGDPNDLALVLTFPLSFAAGMLFSKRSPGYLRLFAVLGYGIIAWAILCTQSRGGLLGMTTVTGLLAWQSTKRKALVIAAGVLALAILGALAGLSERKSGGAAEEGIDESAMGRIYAWQAAISMATHHPLTGVGINNFYANYYFHSPHWDGKNHAVHSTWFQVLAESGFLGLIIFIILVYSTFQFTRKNNQRIRLNPGLPPSVCVMGNALQSGLAGFCISGTFLTQGFIWPLYILMALTIGLNYYLDSHCRTKTETPENNTTQFQPTSCFQISGKREPS</sequence>
<feature type="transmembrane region" description="Helical" evidence="5">
    <location>
        <begin position="130"/>
        <end position="152"/>
    </location>
</feature>
<name>A0A1Y0I479_9GAMM</name>
<evidence type="ECO:0000256" key="5">
    <source>
        <dbReference type="SAM" id="Phobius"/>
    </source>
</evidence>
<dbReference type="OrthoDB" id="871774at2"/>
<dbReference type="InterPro" id="IPR007016">
    <property type="entry name" value="O-antigen_ligase-rel_domated"/>
</dbReference>
<feature type="transmembrane region" description="Helical" evidence="5">
    <location>
        <begin position="7"/>
        <end position="24"/>
    </location>
</feature>
<feature type="domain" description="O-antigen ligase-related" evidence="6">
    <location>
        <begin position="242"/>
        <end position="376"/>
    </location>
</feature>
<dbReference type="Proteomes" id="UP000196027">
    <property type="component" value="Chromosome"/>
</dbReference>
<reference evidence="7 8" key="1">
    <citation type="submission" date="2017-05" db="EMBL/GenBank/DDBJ databases">
        <title>Genomic insights into alkan degradation activity of Oleiphilus messinensis.</title>
        <authorList>
            <person name="Kozyavkin S.A."/>
            <person name="Slesarev A.I."/>
            <person name="Golyshin P.N."/>
            <person name="Korzhenkov A."/>
            <person name="Golyshina O.N."/>
            <person name="Toshchakov S.V."/>
        </authorList>
    </citation>
    <scope>NUCLEOTIDE SEQUENCE [LARGE SCALE GENOMIC DNA]</scope>
    <source>
        <strain evidence="7 8">ME102</strain>
    </source>
</reference>
<dbReference type="PANTHER" id="PTHR37422:SF13">
    <property type="entry name" value="LIPOPOLYSACCHARIDE BIOSYNTHESIS PROTEIN PA4999-RELATED"/>
    <property type="match status" value="1"/>
</dbReference>
<feature type="transmembrane region" description="Helical" evidence="5">
    <location>
        <begin position="403"/>
        <end position="422"/>
    </location>
</feature>
<protein>
    <submittedName>
        <fullName evidence="7">O-antigen polymerase</fullName>
    </submittedName>
</protein>
<evidence type="ECO:0000256" key="1">
    <source>
        <dbReference type="ARBA" id="ARBA00004141"/>
    </source>
</evidence>
<feature type="transmembrane region" description="Helical" evidence="5">
    <location>
        <begin position="106"/>
        <end position="124"/>
    </location>
</feature>
<gene>
    <name evidence="7" type="ORF">OLMES_1136</name>
</gene>